<keyword evidence="8" id="KW-1185">Reference proteome</keyword>
<keyword evidence="1 3" id="KW-0807">Transducer</keyword>
<dbReference type="InterPro" id="IPR004089">
    <property type="entry name" value="MCPsignal_dom"/>
</dbReference>
<dbReference type="PROSITE" id="PS50111">
    <property type="entry name" value="CHEMOTAXIS_TRANSDUC_2"/>
    <property type="match status" value="1"/>
</dbReference>
<dbReference type="PANTHER" id="PTHR32089:SF112">
    <property type="entry name" value="LYSOZYME-LIKE PROTEIN-RELATED"/>
    <property type="match status" value="1"/>
</dbReference>
<dbReference type="SMART" id="SM01358">
    <property type="entry name" value="HBM"/>
    <property type="match status" value="1"/>
</dbReference>
<evidence type="ECO:0000256" key="4">
    <source>
        <dbReference type="SAM" id="MobiDB-lite"/>
    </source>
</evidence>
<organism evidence="7 8">
    <name type="scientific">Pseudodesulfovibrio nedwellii</name>
    <dbReference type="NCBI Taxonomy" id="2973072"/>
    <lineage>
        <taxon>Bacteria</taxon>
        <taxon>Pseudomonadati</taxon>
        <taxon>Thermodesulfobacteriota</taxon>
        <taxon>Desulfovibrionia</taxon>
        <taxon>Desulfovibrionales</taxon>
        <taxon>Desulfovibrionaceae</taxon>
    </lineage>
</organism>
<dbReference type="Pfam" id="PF00672">
    <property type="entry name" value="HAMP"/>
    <property type="match status" value="1"/>
</dbReference>
<feature type="domain" description="HAMP" evidence="6">
    <location>
        <begin position="283"/>
        <end position="335"/>
    </location>
</feature>
<evidence type="ECO:0000259" key="5">
    <source>
        <dbReference type="PROSITE" id="PS50111"/>
    </source>
</evidence>
<name>A0ABM8B2L4_9BACT</name>
<dbReference type="Gene3D" id="1.10.287.950">
    <property type="entry name" value="Methyl-accepting chemotaxis protein"/>
    <property type="match status" value="1"/>
</dbReference>
<evidence type="ECO:0000256" key="2">
    <source>
        <dbReference type="ARBA" id="ARBA00029447"/>
    </source>
</evidence>
<dbReference type="EMBL" id="AP026709">
    <property type="protein sequence ID" value="BDQ38041.1"/>
    <property type="molecule type" value="Genomic_DNA"/>
</dbReference>
<dbReference type="InterPro" id="IPR032255">
    <property type="entry name" value="HBM"/>
</dbReference>
<sequence length="684" mass="75501">MSVRNKLVLVLLVCVVCFALVFGATKIGRNISNHYATLMKQARNAYSELLQSRRQEKNFQLRKKSEYIGKVAKHVNEARVTLQSIIEADPEMQSACDNALGLLAEYNTSFQTLASAETDIGLTIDTGWRNKFVMSARGLESIFKEVHSQDITVLLLQIRRQEKNYILRREDKYIERMNGWIEAMNESVAVSPLFGPQERAAFQEKLHIYLSAFDGYRKSLESADRGSVLLIKSARALEPVLEDIRNHYMEKSAQIASNVDLAVLSMEVTACALIILCILWTLFSVTRPLAALQKYSRDVADGNLEAQPEGTFNHEFGNLCNDLMRMVSMLRDQLEAVRLKEEEALAQAEAARKAMLATQEQELRVRKLWDCMSDTGKQAEGIADRVGMATEKVAAMLVQIRDGSHNQHERIMETAIAMEQMNTVVCEVSKNASQATGRASEARDKAVEGAGLVQGAVTSIEDVNGYTDKISQGLEKLGLQVESIGQVMDVINEIADQTNLLALNAAIEAARAGEAGRGFAVVADEVRKLAEKTMTATKQVEEHVVSIQDSSARNIERFRDVVEVVKHSAVQARASGEAQDSIIFLVEQNVLNVESIASASEEQSVASEQISQATEEVRQIAKSFTEGVEHAHTAVVDLVDLSEELRVGMREMLSGGDMTDNENGESAVVSSTPPMDVLKQPMLA</sequence>
<dbReference type="Gene3D" id="6.10.340.10">
    <property type="match status" value="1"/>
</dbReference>
<dbReference type="InterPro" id="IPR003660">
    <property type="entry name" value="HAMP_dom"/>
</dbReference>
<feature type="domain" description="Methyl-accepting transducer" evidence="5">
    <location>
        <begin position="382"/>
        <end position="618"/>
    </location>
</feature>
<evidence type="ECO:0000256" key="3">
    <source>
        <dbReference type="PROSITE-ProRule" id="PRU00284"/>
    </source>
</evidence>
<dbReference type="Proteomes" id="UP001317742">
    <property type="component" value="Chromosome"/>
</dbReference>
<protein>
    <recommendedName>
        <fullName evidence="9">Methyl-accepting chemotaxis protein</fullName>
    </recommendedName>
</protein>
<evidence type="ECO:0000313" key="8">
    <source>
        <dbReference type="Proteomes" id="UP001317742"/>
    </source>
</evidence>
<dbReference type="Pfam" id="PF00015">
    <property type="entry name" value="MCPsignal"/>
    <property type="match status" value="1"/>
</dbReference>
<dbReference type="PROSITE" id="PS50885">
    <property type="entry name" value="HAMP"/>
    <property type="match status" value="1"/>
</dbReference>
<evidence type="ECO:0000313" key="7">
    <source>
        <dbReference type="EMBL" id="BDQ38041.1"/>
    </source>
</evidence>
<evidence type="ECO:0000259" key="6">
    <source>
        <dbReference type="PROSITE" id="PS50885"/>
    </source>
</evidence>
<dbReference type="RefSeq" id="WP_281760549.1">
    <property type="nucleotide sequence ID" value="NZ_AP026709.1"/>
</dbReference>
<dbReference type="CDD" id="cd11386">
    <property type="entry name" value="MCP_signal"/>
    <property type="match status" value="1"/>
</dbReference>
<dbReference type="PANTHER" id="PTHR32089">
    <property type="entry name" value="METHYL-ACCEPTING CHEMOTAXIS PROTEIN MCPB"/>
    <property type="match status" value="1"/>
</dbReference>
<reference evidence="7 8" key="1">
    <citation type="submission" date="2022-08" db="EMBL/GenBank/DDBJ databases">
        <title>Genome Sequence of the sulphate-reducing bacterium, Pseudodesulfovibrio sp. SYK.</title>
        <authorList>
            <person name="Kondo R."/>
            <person name="Kataoka T."/>
        </authorList>
    </citation>
    <scope>NUCLEOTIDE SEQUENCE [LARGE SCALE GENOMIC DNA]</scope>
    <source>
        <strain evidence="7 8">SYK</strain>
    </source>
</reference>
<comment type="similarity">
    <text evidence="2">Belongs to the methyl-accepting chemotaxis (MCP) protein family.</text>
</comment>
<feature type="region of interest" description="Disordered" evidence="4">
    <location>
        <begin position="654"/>
        <end position="673"/>
    </location>
</feature>
<evidence type="ECO:0008006" key="9">
    <source>
        <dbReference type="Google" id="ProtNLM"/>
    </source>
</evidence>
<accession>A0ABM8B2L4</accession>
<dbReference type="SMART" id="SM00304">
    <property type="entry name" value="HAMP"/>
    <property type="match status" value="1"/>
</dbReference>
<dbReference type="SUPFAM" id="SSF58104">
    <property type="entry name" value="Methyl-accepting chemotaxis protein (MCP) signaling domain"/>
    <property type="match status" value="1"/>
</dbReference>
<proteinExistence type="inferred from homology"/>
<dbReference type="SMART" id="SM00283">
    <property type="entry name" value="MA"/>
    <property type="match status" value="1"/>
</dbReference>
<gene>
    <name evidence="7" type="ORF">SYK_24010</name>
</gene>
<evidence type="ECO:0000256" key="1">
    <source>
        <dbReference type="ARBA" id="ARBA00023224"/>
    </source>
</evidence>